<protein>
    <submittedName>
        <fullName evidence="1">Uncharacterized protein</fullName>
    </submittedName>
</protein>
<dbReference type="NCBIfam" id="NF041374">
    <property type="entry name" value="GDCCVxC"/>
    <property type="match status" value="1"/>
</dbReference>
<gene>
    <name evidence="1" type="ORF">C0630_09715</name>
</gene>
<sequence>MKTESVITCPACGHRKTERMPTDACQWFYTCEGCLRLLRPLPGDCCIFCSYGSVVCPFKQDEHHQPPPR</sequence>
<dbReference type="EMBL" id="PKUN01000010">
    <property type="protein sequence ID" value="PLX61848.1"/>
    <property type="molecule type" value="Genomic_DNA"/>
</dbReference>
<reference evidence="1 2" key="1">
    <citation type="submission" date="2017-11" db="EMBL/GenBank/DDBJ databases">
        <title>Genome-resolved metagenomics identifies genetic mobility, metabolic interactions, and unexpected diversity in perchlorate-reducing communities.</title>
        <authorList>
            <person name="Barnum T.P."/>
            <person name="Figueroa I.A."/>
            <person name="Carlstrom C.I."/>
            <person name="Lucas L.N."/>
            <person name="Engelbrektson A.L."/>
            <person name="Coates J.D."/>
        </authorList>
    </citation>
    <scope>NUCLEOTIDE SEQUENCE [LARGE SCALE GENOMIC DNA]</scope>
    <source>
        <strain evidence="1">BM301</strain>
    </source>
</reference>
<name>A0A2N6CX45_9GAMM</name>
<organism evidence="1 2">
    <name type="scientific">Sedimenticola selenatireducens</name>
    <dbReference type="NCBI Taxonomy" id="191960"/>
    <lineage>
        <taxon>Bacteria</taxon>
        <taxon>Pseudomonadati</taxon>
        <taxon>Pseudomonadota</taxon>
        <taxon>Gammaproteobacteria</taxon>
        <taxon>Chromatiales</taxon>
        <taxon>Sedimenticolaceae</taxon>
        <taxon>Sedimenticola</taxon>
    </lineage>
</organism>
<proteinExistence type="predicted"/>
<comment type="caution">
    <text evidence="1">The sequence shown here is derived from an EMBL/GenBank/DDBJ whole genome shotgun (WGS) entry which is preliminary data.</text>
</comment>
<dbReference type="RefSeq" id="WP_157606767.1">
    <property type="nucleotide sequence ID" value="NZ_CAXXYC010000003.1"/>
</dbReference>
<dbReference type="Proteomes" id="UP000235015">
    <property type="component" value="Unassembled WGS sequence"/>
</dbReference>
<evidence type="ECO:0000313" key="2">
    <source>
        <dbReference type="Proteomes" id="UP000235015"/>
    </source>
</evidence>
<dbReference type="AlphaFoldDB" id="A0A2N6CX45"/>
<evidence type="ECO:0000313" key="1">
    <source>
        <dbReference type="EMBL" id="PLX61848.1"/>
    </source>
</evidence>
<dbReference type="InterPro" id="IPR047677">
    <property type="entry name" value="GDCCVxC"/>
</dbReference>
<accession>A0A2N6CX45</accession>